<evidence type="ECO:0000313" key="5">
    <source>
        <dbReference type="EMBL" id="VAW74600.1"/>
    </source>
</evidence>
<protein>
    <submittedName>
        <fullName evidence="5">Outer membrane protein A</fullName>
    </submittedName>
</protein>
<dbReference type="Pfam" id="PF00691">
    <property type="entry name" value="OmpA"/>
    <property type="match status" value="1"/>
</dbReference>
<gene>
    <name evidence="5" type="ORF">MNBD_GAMMA15-2147</name>
</gene>
<accession>A0A3B0YCR8</accession>
<keyword evidence="2" id="KW-0472">Membrane</keyword>
<dbReference type="PANTHER" id="PTHR30329:SF21">
    <property type="entry name" value="LIPOPROTEIN YIAD-RELATED"/>
    <property type="match status" value="1"/>
</dbReference>
<reference evidence="5" key="1">
    <citation type="submission" date="2018-06" db="EMBL/GenBank/DDBJ databases">
        <authorList>
            <person name="Zhirakovskaya E."/>
        </authorList>
    </citation>
    <scope>NUCLEOTIDE SEQUENCE</scope>
</reference>
<evidence type="ECO:0000256" key="1">
    <source>
        <dbReference type="ARBA" id="ARBA00004442"/>
    </source>
</evidence>
<dbReference type="AlphaFoldDB" id="A0A3B0YCR8"/>
<dbReference type="Gene3D" id="3.30.1330.60">
    <property type="entry name" value="OmpA-like domain"/>
    <property type="match status" value="1"/>
</dbReference>
<dbReference type="PANTHER" id="PTHR30329">
    <property type="entry name" value="STATOR ELEMENT OF FLAGELLAR MOTOR COMPLEX"/>
    <property type="match status" value="1"/>
</dbReference>
<sequence>METRFRIPGFTALVCIGMLTAQGAVAHQAGKASSGYVGNNSKHLITDGFGHCVKTGFWTSADSLADCGDKAKEVVAEPAPAAPAPVAKPAVKVITESVSLSAGALFAVNSDTIKEAGKGELRDLATHIKELSDIQSVDIVGYTDSSGAAAYNQKLSQRRAAAVKNFLMDNGVSTRVMTTLGLGEDKPVANNATAEGRAKNRRVEITIRGTKSH</sequence>
<dbReference type="InterPro" id="IPR036737">
    <property type="entry name" value="OmpA-like_sf"/>
</dbReference>
<dbReference type="GO" id="GO:0009279">
    <property type="term" value="C:cell outer membrane"/>
    <property type="evidence" value="ECO:0007669"/>
    <property type="project" value="UniProtKB-SubCell"/>
</dbReference>
<keyword evidence="3" id="KW-0998">Cell outer membrane</keyword>
<dbReference type="PRINTS" id="PR01021">
    <property type="entry name" value="OMPADOMAIN"/>
</dbReference>
<dbReference type="CDD" id="cd07185">
    <property type="entry name" value="OmpA_C-like"/>
    <property type="match status" value="1"/>
</dbReference>
<dbReference type="InterPro" id="IPR050330">
    <property type="entry name" value="Bact_OuterMem_StrucFunc"/>
</dbReference>
<dbReference type="EMBL" id="UOFN01000038">
    <property type="protein sequence ID" value="VAW74600.1"/>
    <property type="molecule type" value="Genomic_DNA"/>
</dbReference>
<name>A0A3B0YCR8_9ZZZZ</name>
<evidence type="ECO:0000259" key="4">
    <source>
        <dbReference type="PROSITE" id="PS51123"/>
    </source>
</evidence>
<comment type="subcellular location">
    <subcellularLocation>
        <location evidence="1">Cell outer membrane</location>
    </subcellularLocation>
</comment>
<dbReference type="PRINTS" id="PR01023">
    <property type="entry name" value="NAFLGMOTY"/>
</dbReference>
<dbReference type="InterPro" id="IPR006664">
    <property type="entry name" value="OMP_bac"/>
</dbReference>
<organism evidence="5">
    <name type="scientific">hydrothermal vent metagenome</name>
    <dbReference type="NCBI Taxonomy" id="652676"/>
    <lineage>
        <taxon>unclassified sequences</taxon>
        <taxon>metagenomes</taxon>
        <taxon>ecological metagenomes</taxon>
    </lineage>
</organism>
<dbReference type="PROSITE" id="PS51123">
    <property type="entry name" value="OMPA_2"/>
    <property type="match status" value="1"/>
</dbReference>
<feature type="domain" description="OmpA-like" evidence="4">
    <location>
        <begin position="93"/>
        <end position="211"/>
    </location>
</feature>
<dbReference type="SUPFAM" id="SSF103088">
    <property type="entry name" value="OmpA-like"/>
    <property type="match status" value="1"/>
</dbReference>
<evidence type="ECO:0000256" key="3">
    <source>
        <dbReference type="ARBA" id="ARBA00023237"/>
    </source>
</evidence>
<proteinExistence type="predicted"/>
<dbReference type="InterPro" id="IPR006665">
    <property type="entry name" value="OmpA-like"/>
</dbReference>
<evidence type="ECO:0000256" key="2">
    <source>
        <dbReference type="ARBA" id="ARBA00023136"/>
    </source>
</evidence>